<keyword evidence="2" id="KW-1133">Transmembrane helix</keyword>
<protein>
    <submittedName>
        <fullName evidence="3">Uncharacterized protein</fullName>
    </submittedName>
</protein>
<dbReference type="Proteomes" id="UP000823674">
    <property type="component" value="Chromosome A05"/>
</dbReference>
<evidence type="ECO:0000256" key="2">
    <source>
        <dbReference type="SAM" id="Phobius"/>
    </source>
</evidence>
<feature type="compositionally biased region" description="Basic and acidic residues" evidence="1">
    <location>
        <begin position="59"/>
        <end position="80"/>
    </location>
</feature>
<feature type="compositionally biased region" description="Low complexity" evidence="1">
    <location>
        <begin position="25"/>
        <end position="36"/>
    </location>
</feature>
<keyword evidence="2" id="KW-0472">Membrane</keyword>
<feature type="compositionally biased region" description="Basic and acidic residues" evidence="1">
    <location>
        <begin position="1"/>
        <end position="24"/>
    </location>
</feature>
<keyword evidence="4" id="KW-1185">Reference proteome</keyword>
<organism evidence="3 4">
    <name type="scientific">Brassica rapa subsp. trilocularis</name>
    <dbReference type="NCBI Taxonomy" id="1813537"/>
    <lineage>
        <taxon>Eukaryota</taxon>
        <taxon>Viridiplantae</taxon>
        <taxon>Streptophyta</taxon>
        <taxon>Embryophyta</taxon>
        <taxon>Tracheophyta</taxon>
        <taxon>Spermatophyta</taxon>
        <taxon>Magnoliopsida</taxon>
        <taxon>eudicotyledons</taxon>
        <taxon>Gunneridae</taxon>
        <taxon>Pentapetalae</taxon>
        <taxon>rosids</taxon>
        <taxon>malvids</taxon>
        <taxon>Brassicales</taxon>
        <taxon>Brassicaceae</taxon>
        <taxon>Brassiceae</taxon>
        <taxon>Brassica</taxon>
    </lineage>
</organism>
<sequence length="152" mass="17344">MTSRRESRDSDSKRDRSRFDRESRSASSLFYSSSPSFCGPKRSKRDGKPEEEEEGVLLSKKDLDVRDGCTETDKKPRQSLRDAAPLEPDAQGLRKDVEKKLSDTTKQAPHLSEELRSRPYHQVSEALFIVFHLIIITINQVYGIFVSRIVAS</sequence>
<gene>
    <name evidence="3" type="primary">A05p039360.1_BraROA</name>
    <name evidence="3" type="ORF">IGI04_020053</name>
</gene>
<dbReference type="PANTHER" id="PTHR36364:SF1">
    <property type="entry name" value="OS03G0203000 PROTEIN"/>
    <property type="match status" value="1"/>
</dbReference>
<feature type="transmembrane region" description="Helical" evidence="2">
    <location>
        <begin position="126"/>
        <end position="151"/>
    </location>
</feature>
<dbReference type="EMBL" id="JADBGQ010000005">
    <property type="protein sequence ID" value="KAG5398239.1"/>
    <property type="molecule type" value="Genomic_DNA"/>
</dbReference>
<proteinExistence type="predicted"/>
<name>A0ABQ7MHM8_BRACM</name>
<evidence type="ECO:0000313" key="4">
    <source>
        <dbReference type="Proteomes" id="UP000823674"/>
    </source>
</evidence>
<keyword evidence="2" id="KW-0812">Transmembrane</keyword>
<evidence type="ECO:0000313" key="3">
    <source>
        <dbReference type="EMBL" id="KAG5398239.1"/>
    </source>
</evidence>
<reference evidence="3 4" key="1">
    <citation type="submission" date="2021-03" db="EMBL/GenBank/DDBJ databases">
        <authorList>
            <person name="King G.J."/>
            <person name="Bancroft I."/>
            <person name="Baten A."/>
            <person name="Bloomfield J."/>
            <person name="Borpatragohain P."/>
            <person name="He Z."/>
            <person name="Irish N."/>
            <person name="Irwin J."/>
            <person name="Liu K."/>
            <person name="Mauleon R.P."/>
            <person name="Moore J."/>
            <person name="Morris R."/>
            <person name="Ostergaard L."/>
            <person name="Wang B."/>
            <person name="Wells R."/>
        </authorList>
    </citation>
    <scope>NUCLEOTIDE SEQUENCE [LARGE SCALE GENOMIC DNA]</scope>
    <source>
        <strain evidence="3">R-o-18</strain>
        <tissue evidence="3">Leaf</tissue>
    </source>
</reference>
<accession>A0ABQ7MHM8</accession>
<comment type="caution">
    <text evidence="3">The sequence shown here is derived from an EMBL/GenBank/DDBJ whole genome shotgun (WGS) entry which is preliminary data.</text>
</comment>
<dbReference type="PANTHER" id="PTHR36364">
    <property type="entry name" value="OS03G0203000 PROTEIN"/>
    <property type="match status" value="1"/>
</dbReference>
<evidence type="ECO:0000256" key="1">
    <source>
        <dbReference type="SAM" id="MobiDB-lite"/>
    </source>
</evidence>
<feature type="region of interest" description="Disordered" evidence="1">
    <location>
        <begin position="1"/>
        <end position="114"/>
    </location>
</feature>
<feature type="compositionally biased region" description="Basic and acidic residues" evidence="1">
    <location>
        <begin position="92"/>
        <end position="103"/>
    </location>
</feature>